<evidence type="ECO:0000256" key="3">
    <source>
        <dbReference type="ARBA" id="ARBA00022989"/>
    </source>
</evidence>
<dbReference type="GO" id="GO:0016020">
    <property type="term" value="C:membrane"/>
    <property type="evidence" value="ECO:0007669"/>
    <property type="project" value="UniProtKB-SubCell"/>
</dbReference>
<feature type="region of interest" description="Disordered" evidence="5">
    <location>
        <begin position="1"/>
        <end position="42"/>
    </location>
</feature>
<feature type="transmembrane region" description="Helical" evidence="6">
    <location>
        <begin position="678"/>
        <end position="697"/>
    </location>
</feature>
<dbReference type="Pfam" id="PF00003">
    <property type="entry name" value="7tm_3"/>
    <property type="match status" value="1"/>
</dbReference>
<sequence length="993" mass="113023">MPFLIHDSEDEEYSPGKTGDEGSNSEMDECPPSNPTTRDTAERDIIRNNYEFKTSTEWVSFLLNSFYNCMTFDELDSVPTFQRNVSIQSVIDYIYAGPYMQRMLTESNIEHIKPQWSDHALLSVKSGLVFGEKLESLANNMSSDLSSQLKWEAVKASTKQVIKYFGIKYVSWRTLTLRQLGIKRNRLLRSKHPLIVLQLTLPKIDKIIYSLQQELVDASALKEGAIWRENDPNVENTCTNGPIQMNTYVQQYYQMLYSIDTVEPTEIITYLDDIHFDRVLSIDDTESLETEIFLDELIAQTKRVKKSFSPGVDGLDQAKGLDLPGIGLLLDQEKAYDRVYWDYHNDQLHGFTFKGSSYNEESLTASSKLKLPAYADDVRILLRAQNDFSRAQHHMQRYTLVYNARFNIDKNEAFSLNEYNFVFVDGLTEYLGTKIGYDAQLQNTLNTKKKIFKACGMNGAVYLSDAMSGSHLDDLPKARRGKITEPGVDIYECIQELDEMKCTQDMYDSKSVRSLILYNIFSPLLIENFSEAGCVINISKLHRSMMRFTLWVQSSVYFDISYMKDDISYPYVKVKLDKFEFRPNTTIIYLGRTTEKPVRHEVNLTIYKGYGLFVLCSGYEHFGICKLCAYGCAYISLSTLKTHYGASPFFCYLQLVDLAMMYVDIILCLGKHTVVKCVLLQSLLAVGFSLTMSWTIAKNCSFRNVFTVRTTRLKSHYLARMVGVIMALAVLPLVVWYAIFLMQVIEYDLSATIFCWLCAFPTAKVGSWENFTISELAVGVWCFLLVAVSTFLAFKLTKPSYSYSLEDNLNLNVVAKNLFGFTVQAHEGVLPVKKMAHVKKKSKKNATLHSYTEEESHHSFRIRTDLGLVFLFQVSDREALKRWVKRFKGGKAEDATVKKDIPVLLDQLSLPKLQSTTFGVGNNPGTTSITQPSMTAHSSFYIPSAFSTSQQVQDGSQSALHNPLLSINNLEHNLSGINGSSFGVVESKWKRYP</sequence>
<keyword evidence="4 6" id="KW-0472">Membrane</keyword>
<comment type="subcellular location">
    <subcellularLocation>
        <location evidence="1">Membrane</location>
        <topology evidence="1">Multi-pass membrane protein</topology>
    </subcellularLocation>
</comment>
<evidence type="ECO:0000256" key="1">
    <source>
        <dbReference type="ARBA" id="ARBA00004141"/>
    </source>
</evidence>
<organism evidence="8 9">
    <name type="scientific">Thamnidium elegans</name>
    <dbReference type="NCBI Taxonomy" id="101142"/>
    <lineage>
        <taxon>Eukaryota</taxon>
        <taxon>Fungi</taxon>
        <taxon>Fungi incertae sedis</taxon>
        <taxon>Mucoromycota</taxon>
        <taxon>Mucoromycotina</taxon>
        <taxon>Mucoromycetes</taxon>
        <taxon>Mucorales</taxon>
        <taxon>Mucorineae</taxon>
        <taxon>Mucoraceae</taxon>
        <taxon>Thamnidium</taxon>
    </lineage>
</organism>
<accession>A0A8H7SHC1</accession>
<dbReference type="GO" id="GO:0004930">
    <property type="term" value="F:G protein-coupled receptor activity"/>
    <property type="evidence" value="ECO:0007669"/>
    <property type="project" value="InterPro"/>
</dbReference>
<evidence type="ECO:0000256" key="5">
    <source>
        <dbReference type="SAM" id="MobiDB-lite"/>
    </source>
</evidence>
<feature type="transmembrane region" description="Helical" evidence="6">
    <location>
        <begin position="776"/>
        <end position="794"/>
    </location>
</feature>
<gene>
    <name evidence="8" type="ORF">INT48_005646</name>
</gene>
<comment type="caution">
    <text evidence="8">The sequence shown here is derived from an EMBL/GenBank/DDBJ whole genome shotgun (WGS) entry which is preliminary data.</text>
</comment>
<evidence type="ECO:0000256" key="2">
    <source>
        <dbReference type="ARBA" id="ARBA00022692"/>
    </source>
</evidence>
<evidence type="ECO:0000256" key="4">
    <source>
        <dbReference type="ARBA" id="ARBA00023136"/>
    </source>
</evidence>
<name>A0A8H7SHC1_9FUNG</name>
<evidence type="ECO:0000313" key="9">
    <source>
        <dbReference type="Proteomes" id="UP000613177"/>
    </source>
</evidence>
<dbReference type="EMBL" id="JAEPRE010000316">
    <property type="protein sequence ID" value="KAG2229061.1"/>
    <property type="molecule type" value="Genomic_DNA"/>
</dbReference>
<reference evidence="8" key="1">
    <citation type="submission" date="2021-01" db="EMBL/GenBank/DDBJ databases">
        <title>Metabolic potential, ecology and presence of endohyphal bacteria is reflected in genomic diversity of Mucoromycotina.</title>
        <authorList>
            <person name="Muszewska A."/>
            <person name="Okrasinska A."/>
            <person name="Steczkiewicz K."/>
            <person name="Drgas O."/>
            <person name="Orlowska M."/>
            <person name="Perlinska-Lenart U."/>
            <person name="Aleksandrzak-Piekarczyk T."/>
            <person name="Szatraj K."/>
            <person name="Zielenkiewicz U."/>
            <person name="Pilsyk S."/>
            <person name="Malc E."/>
            <person name="Mieczkowski P."/>
            <person name="Kruszewska J.S."/>
            <person name="Biernat P."/>
            <person name="Pawlowska J."/>
        </authorList>
    </citation>
    <scope>NUCLEOTIDE SEQUENCE</scope>
    <source>
        <strain evidence="8">WA0000018081</strain>
    </source>
</reference>
<dbReference type="Proteomes" id="UP000613177">
    <property type="component" value="Unassembled WGS sequence"/>
</dbReference>
<keyword evidence="9" id="KW-1185">Reference proteome</keyword>
<evidence type="ECO:0000313" key="8">
    <source>
        <dbReference type="EMBL" id="KAG2229061.1"/>
    </source>
</evidence>
<protein>
    <recommendedName>
        <fullName evidence="7">G-protein coupled receptors family 3 profile domain-containing protein</fullName>
    </recommendedName>
</protein>
<evidence type="ECO:0000256" key="6">
    <source>
        <dbReference type="SAM" id="Phobius"/>
    </source>
</evidence>
<dbReference type="AlphaFoldDB" id="A0A8H7SHC1"/>
<keyword evidence="3 6" id="KW-1133">Transmembrane helix</keyword>
<proteinExistence type="predicted"/>
<dbReference type="InterPro" id="IPR017978">
    <property type="entry name" value="GPCR_3_C"/>
</dbReference>
<evidence type="ECO:0000259" key="7">
    <source>
        <dbReference type="Pfam" id="PF00003"/>
    </source>
</evidence>
<feature type="transmembrane region" description="Helical" evidence="6">
    <location>
        <begin position="717"/>
        <end position="739"/>
    </location>
</feature>
<keyword evidence="2 6" id="KW-0812">Transmembrane</keyword>
<feature type="domain" description="G-protein coupled receptors family 3 profile" evidence="7">
    <location>
        <begin position="634"/>
        <end position="800"/>
    </location>
</feature>